<dbReference type="Proteomes" id="UP000233556">
    <property type="component" value="Unassembled WGS sequence"/>
</dbReference>
<sequence length="146" mass="16631">MVHIMQAQLIHLLTGWDSPISVSINLFLSPLDGSQKYRKKCKEEEKEKGKRKKDGKKKKDTKIQQRLSCQENNGEKLLISQKNYCNENGKLVLNEFSSQSSDLNHVILLGCQNLVFLKACISMFSGKSIYQQVSFNFILSSTSNKD</sequence>
<gene>
    <name evidence="2" type="ORF">llap_9223</name>
</gene>
<organism evidence="2 3">
    <name type="scientific">Limosa lapponica baueri</name>
    <dbReference type="NCBI Taxonomy" id="1758121"/>
    <lineage>
        <taxon>Eukaryota</taxon>
        <taxon>Metazoa</taxon>
        <taxon>Chordata</taxon>
        <taxon>Craniata</taxon>
        <taxon>Vertebrata</taxon>
        <taxon>Euteleostomi</taxon>
        <taxon>Archelosauria</taxon>
        <taxon>Archosauria</taxon>
        <taxon>Dinosauria</taxon>
        <taxon>Saurischia</taxon>
        <taxon>Theropoda</taxon>
        <taxon>Coelurosauria</taxon>
        <taxon>Aves</taxon>
        <taxon>Neognathae</taxon>
        <taxon>Neoaves</taxon>
        <taxon>Charadriiformes</taxon>
        <taxon>Scolopacidae</taxon>
        <taxon>Limosa</taxon>
    </lineage>
</organism>
<feature type="region of interest" description="Disordered" evidence="1">
    <location>
        <begin position="37"/>
        <end position="64"/>
    </location>
</feature>
<evidence type="ECO:0000313" key="2">
    <source>
        <dbReference type="EMBL" id="PKU40472.1"/>
    </source>
</evidence>
<name>A0A2I0U364_LIMLA</name>
<accession>A0A2I0U364</accession>
<reference evidence="3" key="1">
    <citation type="submission" date="2017-11" db="EMBL/GenBank/DDBJ databases">
        <authorList>
            <person name="Lima N.C."/>
            <person name="Parody-Merino A.M."/>
            <person name="Battley P.F."/>
            <person name="Fidler A.E."/>
            <person name="Prosdocimi F."/>
        </authorList>
    </citation>
    <scope>NUCLEOTIDE SEQUENCE [LARGE SCALE GENOMIC DNA]</scope>
</reference>
<dbReference type="AlphaFoldDB" id="A0A2I0U364"/>
<dbReference type="EMBL" id="KZ506265">
    <property type="protein sequence ID" value="PKU40472.1"/>
    <property type="molecule type" value="Genomic_DNA"/>
</dbReference>
<reference evidence="3" key="2">
    <citation type="submission" date="2017-12" db="EMBL/GenBank/DDBJ databases">
        <title>Genome sequence of the Bar-tailed Godwit (Limosa lapponica baueri).</title>
        <authorList>
            <person name="Lima N.C.B."/>
            <person name="Parody-Merino A.M."/>
            <person name="Battley P.F."/>
            <person name="Fidler A.E."/>
            <person name="Prosdocimi F."/>
        </authorList>
    </citation>
    <scope>NUCLEOTIDE SEQUENCE [LARGE SCALE GENOMIC DNA]</scope>
</reference>
<proteinExistence type="predicted"/>
<feature type="compositionally biased region" description="Basic residues" evidence="1">
    <location>
        <begin position="49"/>
        <end position="60"/>
    </location>
</feature>
<keyword evidence="3" id="KW-1185">Reference proteome</keyword>
<evidence type="ECO:0000256" key="1">
    <source>
        <dbReference type="SAM" id="MobiDB-lite"/>
    </source>
</evidence>
<evidence type="ECO:0000313" key="3">
    <source>
        <dbReference type="Proteomes" id="UP000233556"/>
    </source>
</evidence>
<protein>
    <submittedName>
        <fullName evidence="2">Uncharacterized protein</fullName>
    </submittedName>
</protein>